<keyword evidence="1" id="KW-1133">Transmembrane helix</keyword>
<feature type="transmembrane region" description="Helical" evidence="1">
    <location>
        <begin position="7"/>
        <end position="28"/>
    </location>
</feature>
<keyword evidence="1" id="KW-0812">Transmembrane</keyword>
<organism evidence="2 3">
    <name type="scientific">Candidatus Uhrbacteria bacterium GW2011_GWF2_41_16</name>
    <dbReference type="NCBI Taxonomy" id="1618997"/>
    <lineage>
        <taxon>Bacteria</taxon>
        <taxon>Candidatus Uhriibacteriota</taxon>
    </lineage>
</organism>
<accession>A0A0G0V445</accession>
<name>A0A0G0V445_9BACT</name>
<dbReference type="EMBL" id="LCAU01000044">
    <property type="protein sequence ID" value="KKR95724.1"/>
    <property type="molecule type" value="Genomic_DNA"/>
</dbReference>
<evidence type="ECO:0000256" key="1">
    <source>
        <dbReference type="SAM" id="Phobius"/>
    </source>
</evidence>
<reference evidence="2 3" key="1">
    <citation type="journal article" date="2015" name="Nature">
        <title>rRNA introns, odd ribosomes, and small enigmatic genomes across a large radiation of phyla.</title>
        <authorList>
            <person name="Brown C.T."/>
            <person name="Hug L.A."/>
            <person name="Thomas B.C."/>
            <person name="Sharon I."/>
            <person name="Castelle C.J."/>
            <person name="Singh A."/>
            <person name="Wilkins M.J."/>
            <person name="Williams K.H."/>
            <person name="Banfield J.F."/>
        </authorList>
    </citation>
    <scope>NUCLEOTIDE SEQUENCE [LARGE SCALE GENOMIC DNA]</scope>
</reference>
<keyword evidence="1" id="KW-0472">Membrane</keyword>
<proteinExistence type="predicted"/>
<protein>
    <submittedName>
        <fullName evidence="2">Uncharacterized protein</fullName>
    </submittedName>
</protein>
<gene>
    <name evidence="2" type="ORF">UU48_C0044G0003</name>
</gene>
<sequence length="277" mass="30705">MDADTKSLLFNVIGGIIVSVLTAIYVGARHRFSSYHLQRLLGFQFKTDTEIRMAYGQLLLPSLTDQSGRPITHPYIKPPRRGGTPLVESYSIEHPISESEVRASTYIAALLGLSGKLRPLLVSDTEASSLLDSNFISFGGPGSNYKTADALASEANIFIRMSPNGFSLPTRVNLPFTCSNEADHGFILRITPPEFPARSWIVCAGLGEWGTSGSCWFLANKWQELIERIYPMAYWSGVMHIPDFMAMIRVRPGQDQSARMVALYRNDKGQIKTVIQA</sequence>
<comment type="caution">
    <text evidence="2">The sequence shown here is derived from an EMBL/GenBank/DDBJ whole genome shotgun (WGS) entry which is preliminary data.</text>
</comment>
<evidence type="ECO:0000313" key="2">
    <source>
        <dbReference type="EMBL" id="KKR95724.1"/>
    </source>
</evidence>
<dbReference type="Proteomes" id="UP000034746">
    <property type="component" value="Unassembled WGS sequence"/>
</dbReference>
<dbReference type="AlphaFoldDB" id="A0A0G0V445"/>
<evidence type="ECO:0000313" key="3">
    <source>
        <dbReference type="Proteomes" id="UP000034746"/>
    </source>
</evidence>